<dbReference type="PANTHER" id="PTHR41771">
    <property type="entry name" value="MEMBRANE PROTEIN-RELATED"/>
    <property type="match status" value="1"/>
</dbReference>
<gene>
    <name evidence="2" type="ORF">Cpa01nite_21310</name>
</gene>
<dbReference type="EMBL" id="BONO01000015">
    <property type="protein sequence ID" value="GIG36750.1"/>
    <property type="molecule type" value="Genomic_DNA"/>
</dbReference>
<feature type="transmembrane region" description="Helical" evidence="1">
    <location>
        <begin position="271"/>
        <end position="293"/>
    </location>
</feature>
<evidence type="ECO:0000313" key="2">
    <source>
        <dbReference type="EMBL" id="GIG36750.1"/>
    </source>
</evidence>
<keyword evidence="1" id="KW-0472">Membrane</keyword>
<accession>A0A919P9B1</accession>
<dbReference type="AlphaFoldDB" id="A0A919P9B1"/>
<feature type="transmembrane region" description="Helical" evidence="1">
    <location>
        <begin position="313"/>
        <end position="335"/>
    </location>
</feature>
<dbReference type="PANTHER" id="PTHR41771:SF1">
    <property type="entry name" value="MEMBRANE PROTEIN"/>
    <property type="match status" value="1"/>
</dbReference>
<feature type="transmembrane region" description="Helical" evidence="1">
    <location>
        <begin position="116"/>
        <end position="136"/>
    </location>
</feature>
<feature type="transmembrane region" description="Helical" evidence="1">
    <location>
        <begin position="142"/>
        <end position="160"/>
    </location>
</feature>
<dbReference type="Pfam" id="PF07907">
    <property type="entry name" value="YibE_F"/>
    <property type="match status" value="1"/>
</dbReference>
<evidence type="ECO:0000256" key="1">
    <source>
        <dbReference type="SAM" id="Phobius"/>
    </source>
</evidence>
<organism evidence="2 3">
    <name type="scientific">Cellulomonas pakistanensis</name>
    <dbReference type="NCBI Taxonomy" id="992287"/>
    <lineage>
        <taxon>Bacteria</taxon>
        <taxon>Bacillati</taxon>
        <taxon>Actinomycetota</taxon>
        <taxon>Actinomycetes</taxon>
        <taxon>Micrococcales</taxon>
        <taxon>Cellulomonadaceae</taxon>
        <taxon>Cellulomonas</taxon>
    </lineage>
</organism>
<protein>
    <recommendedName>
        <fullName evidence="4">YibE/F family protein</fullName>
    </recommendedName>
</protein>
<dbReference type="RefSeq" id="WP_239068707.1">
    <property type="nucleotide sequence ID" value="NZ_BONO01000015.1"/>
</dbReference>
<keyword evidence="3" id="KW-1185">Reference proteome</keyword>
<feature type="transmembrane region" description="Helical" evidence="1">
    <location>
        <begin position="91"/>
        <end position="109"/>
    </location>
</feature>
<reference evidence="2" key="1">
    <citation type="submission" date="2021-01" db="EMBL/GenBank/DDBJ databases">
        <title>Whole genome shotgun sequence of Cellulomonas pakistanensis NBRC 110800.</title>
        <authorList>
            <person name="Komaki H."/>
            <person name="Tamura T."/>
        </authorList>
    </citation>
    <scope>NUCLEOTIDE SEQUENCE</scope>
    <source>
        <strain evidence="2">NBRC 110800</strain>
    </source>
</reference>
<evidence type="ECO:0000313" key="3">
    <source>
        <dbReference type="Proteomes" id="UP000642125"/>
    </source>
</evidence>
<name>A0A919P9B1_9CELL</name>
<dbReference type="InterPro" id="IPR012507">
    <property type="entry name" value="YibE_F"/>
</dbReference>
<comment type="caution">
    <text evidence="2">The sequence shown here is derived from an EMBL/GenBank/DDBJ whole genome shotgun (WGS) entry which is preliminary data.</text>
</comment>
<evidence type="ECO:0008006" key="4">
    <source>
        <dbReference type="Google" id="ProtNLM"/>
    </source>
</evidence>
<proteinExistence type="predicted"/>
<feature type="transmembrane region" description="Helical" evidence="1">
    <location>
        <begin position="172"/>
        <end position="194"/>
    </location>
</feature>
<feature type="transmembrane region" description="Helical" evidence="1">
    <location>
        <begin position="214"/>
        <end position="235"/>
    </location>
</feature>
<keyword evidence="1" id="KW-0812">Transmembrane</keyword>
<dbReference type="Proteomes" id="UP000642125">
    <property type="component" value="Unassembled WGS sequence"/>
</dbReference>
<keyword evidence="1" id="KW-1133">Transmembrane helix</keyword>
<sequence length="362" mass="36509">MALWPRDDAPTLDTTPEGSSYVEVTATDVDLLAESATGPALLAETDGGEAITVQVAPEHLEVIEPGDRIRVLTLPQAGGAAPYVFVDLVRGPPMALLAAVLGVLVLAVARLRGLGALAGLVVAVGGVLGFTVPALLTGGPALPVALVTASALMFVLLYLAHGVSIRTSTALLGTLGGLLATGVLAAWATGATHLNALSGEYALDLRAAAPEADLQGILLCGIVLAGLGVLNDVTITQVSAVWEIRALSPAATRRELFRGGMRIGRDHIASTVYTVAFAYLGAALPLVLLVAMSDRTLLDSLTSGEIAEEVVRTLVGSIGLVLAIPLTTAIAAALVPAPSAAPFPAATGSSTDDPDPAPTPAV</sequence>